<dbReference type="GO" id="GO:0045931">
    <property type="term" value="P:positive regulation of mitotic cell cycle"/>
    <property type="evidence" value="ECO:0007669"/>
    <property type="project" value="TreeGrafter"/>
</dbReference>
<dbReference type="GO" id="GO:0034451">
    <property type="term" value="C:centriolar satellite"/>
    <property type="evidence" value="ECO:0007669"/>
    <property type="project" value="TreeGrafter"/>
</dbReference>
<keyword evidence="1" id="KW-0175">Coiled coil</keyword>
<dbReference type="GO" id="GO:0007099">
    <property type="term" value="P:centriole replication"/>
    <property type="evidence" value="ECO:0007669"/>
    <property type="project" value="TreeGrafter"/>
</dbReference>
<dbReference type="PANTHER" id="PTHR46725">
    <property type="entry name" value="COILED-COIL DOMAIN-CONTAINING PROTEIN 57"/>
    <property type="match status" value="1"/>
</dbReference>
<reference evidence="3" key="1">
    <citation type="submission" date="2020-04" db="EMBL/GenBank/DDBJ databases">
        <authorList>
            <person name="Neveu A P."/>
        </authorList>
    </citation>
    <scope>NUCLEOTIDE SEQUENCE</scope>
    <source>
        <tissue evidence="3">Whole embryo</tissue>
    </source>
</reference>
<dbReference type="GO" id="GO:0005876">
    <property type="term" value="C:spindle microtubule"/>
    <property type="evidence" value="ECO:0007669"/>
    <property type="project" value="TreeGrafter"/>
</dbReference>
<feature type="coiled-coil region" evidence="1">
    <location>
        <begin position="452"/>
        <end position="479"/>
    </location>
</feature>
<dbReference type="PANTHER" id="PTHR46725:SF1">
    <property type="entry name" value="COILED-COIL DOMAIN-CONTAINING PROTEIN 57"/>
    <property type="match status" value="1"/>
</dbReference>
<feature type="compositionally biased region" description="Low complexity" evidence="2">
    <location>
        <begin position="889"/>
        <end position="901"/>
    </location>
</feature>
<feature type="coiled-coil region" evidence="1">
    <location>
        <begin position="95"/>
        <end position="169"/>
    </location>
</feature>
<organism evidence="3">
    <name type="scientific">Phallusia mammillata</name>
    <dbReference type="NCBI Taxonomy" id="59560"/>
    <lineage>
        <taxon>Eukaryota</taxon>
        <taxon>Metazoa</taxon>
        <taxon>Chordata</taxon>
        <taxon>Tunicata</taxon>
        <taxon>Ascidiacea</taxon>
        <taxon>Phlebobranchia</taxon>
        <taxon>Ascidiidae</taxon>
        <taxon>Phallusia</taxon>
    </lineage>
</organism>
<feature type="coiled-coil region" evidence="1">
    <location>
        <begin position="747"/>
        <end position="809"/>
    </location>
</feature>
<feature type="region of interest" description="Disordered" evidence="2">
    <location>
        <begin position="821"/>
        <end position="860"/>
    </location>
</feature>
<feature type="compositionally biased region" description="Basic and acidic residues" evidence="2">
    <location>
        <begin position="821"/>
        <end position="842"/>
    </location>
</feature>
<dbReference type="GO" id="GO:0007020">
    <property type="term" value="P:microtubule nucleation"/>
    <property type="evidence" value="ECO:0007669"/>
    <property type="project" value="TreeGrafter"/>
</dbReference>
<protein>
    <submittedName>
        <fullName evidence="3">Coiled-coil domain-containing protein 57-like</fullName>
    </submittedName>
</protein>
<evidence type="ECO:0000256" key="1">
    <source>
        <dbReference type="SAM" id="Coils"/>
    </source>
</evidence>
<name>A0A6F9D980_9ASCI</name>
<dbReference type="EMBL" id="LR783686">
    <property type="protein sequence ID" value="CAB3228607.1"/>
    <property type="molecule type" value="mRNA"/>
</dbReference>
<proteinExistence type="evidence at transcript level"/>
<dbReference type="InterPro" id="IPR042481">
    <property type="entry name" value="CCDC57"/>
</dbReference>
<dbReference type="GO" id="GO:0005814">
    <property type="term" value="C:centriole"/>
    <property type="evidence" value="ECO:0007669"/>
    <property type="project" value="TreeGrafter"/>
</dbReference>
<evidence type="ECO:0000313" key="3">
    <source>
        <dbReference type="EMBL" id="CAB3228607.1"/>
    </source>
</evidence>
<dbReference type="GO" id="GO:0060271">
    <property type="term" value="P:cilium assembly"/>
    <property type="evidence" value="ECO:0007669"/>
    <property type="project" value="TreeGrafter"/>
</dbReference>
<feature type="region of interest" description="Disordered" evidence="2">
    <location>
        <begin position="887"/>
        <end position="913"/>
    </location>
</feature>
<feature type="coiled-coil region" evidence="1">
    <location>
        <begin position="217"/>
        <end position="251"/>
    </location>
</feature>
<accession>A0A6F9D980</accession>
<feature type="region of interest" description="Disordered" evidence="2">
    <location>
        <begin position="946"/>
        <end position="1015"/>
    </location>
</feature>
<gene>
    <name evidence="3" type="primary">Ccdc57</name>
</gene>
<sequence length="1015" mass="117373">MDLKDIEQLAAQKENEWRSISKLRITTLQKELSEKSQLFNELNDKFLKLKEDFKYNLKLLQERDEELNNLDGIRQNAKIVESKFLSERSDLCIKIDNLKQKLMHEKEARDEMEIHYKQRLSDHLTQFEIFRTSKNNELEETTSELGKLKRQFEQKVHQLEAEIESQKVELVHEFEDMMKKRETDFKEKEAEIRNKSLSLEMKNKILSKELEYFAQKQDEHTKGLEEGEKQKEELKSKLQQAEWDVSDVSALKNARILELESQVQHFQAASRKQQDGFEKRRIQLDKDMRCKQANLLAAKQSQFDREKHYEEQIRKLQTELETSKMETSRSLWDANDMRTRLRSELENKQHEVDDLKCKLETIISDQSHSVVAKDTEIMTLHKRCNILKAENARMKNDIDKYQQDLAKSVVREQSLERTKAQLQLDWKRQCEEIESNVYAKSEDLTDGLRKSRDAAVADLSRAENKLNSCEEKLRKTNASYKVAVEMLRDHHLMAQYEKRSHDVTNDNSDPNQDLAEQNEQLRSVIKQMRFDMQQLLDERADTSLSTNASEKVAVKPTVKSQDKDPYVTSLENEIIEVNRQKRELEEKLQAAQENSEKVPQKVEVSLKHPTVQNHVESLNKNIANLEAEKIDLRAQVQKTQTSLEHQRALAHRHEQDSKTLSTKIQQLEYESTALRQRGEQETKQLKDQISDLTLQLAESRQEADQYYKGGLQTNLRAMELSGKISQMTMDLASNTPWVSSPVQAKLVQDLRDEVTQLRKKLAIAKQHILLVSDGKPSSDVALNHLQNQLKRATERIAALTEERNQLLESGNRMRADMMKLSPLHEEKEKQQEKEDEPTKLERSQASVKNPQGESPSPSKLQQMENLQYQLTKQELAFARHRPLPHHVKSISSESEESSVIPEKPDSESNPSHVSNVIVTSTPAAATYTSSSLDDSSIRDVWRILDAPSSPSVMGDSDGLKPKLTPAPKTTQASKLPRGAPRGRGTTLRPRIKPKIRNYNVRDDSAYRGGSKTSKK</sequence>
<feature type="coiled-coil region" evidence="1">
    <location>
        <begin position="511"/>
        <end position="538"/>
    </location>
</feature>
<feature type="compositionally biased region" description="Polar residues" evidence="2">
    <location>
        <begin position="843"/>
        <end position="860"/>
    </location>
</feature>
<feature type="coiled-coil region" evidence="1">
    <location>
        <begin position="306"/>
        <end position="404"/>
    </location>
</feature>
<feature type="coiled-coil region" evidence="1">
    <location>
        <begin position="567"/>
        <end position="702"/>
    </location>
</feature>
<dbReference type="AlphaFoldDB" id="A0A6F9D980"/>
<evidence type="ECO:0000256" key="2">
    <source>
        <dbReference type="SAM" id="MobiDB-lite"/>
    </source>
</evidence>